<sequence length="88" mass="10026">MAEFTAAQRERAEQRGQAMPGGRFPIRNRADLLNAIRAVGRARPQRPGQTPEQARAQVRRHIMRRARALGLERLIPDTWRSDGTLRGE</sequence>
<dbReference type="EMBL" id="QGUI02000282">
    <property type="protein sequence ID" value="MFO7193822.1"/>
    <property type="molecule type" value="Genomic_DNA"/>
</dbReference>
<gene>
    <name evidence="2" type="ORF">DIU77_016380</name>
</gene>
<dbReference type="Proteomes" id="UP000249324">
    <property type="component" value="Unassembled WGS sequence"/>
</dbReference>
<organism evidence="2 3">
    <name type="scientific">Thermocrispum agreste</name>
    <dbReference type="NCBI Taxonomy" id="37925"/>
    <lineage>
        <taxon>Bacteria</taxon>
        <taxon>Bacillati</taxon>
        <taxon>Actinomycetota</taxon>
        <taxon>Actinomycetes</taxon>
        <taxon>Pseudonocardiales</taxon>
        <taxon>Pseudonocardiaceae</taxon>
        <taxon>Thermocrispum</taxon>
    </lineage>
</organism>
<evidence type="ECO:0000313" key="3">
    <source>
        <dbReference type="Proteomes" id="UP000249324"/>
    </source>
</evidence>
<comment type="caution">
    <text evidence="2">The sequence shown here is derived from an EMBL/GenBank/DDBJ whole genome shotgun (WGS) entry which is preliminary data.</text>
</comment>
<accession>A0ABD6FIS5</accession>
<protein>
    <submittedName>
        <fullName evidence="2">Uncharacterized protein</fullName>
    </submittedName>
</protein>
<name>A0ABD6FIS5_9PSEU</name>
<reference evidence="2 3" key="1">
    <citation type="journal article" date="2021" name="BMC Genomics">
        <title>Genome-resolved metagenome and metatranscriptome analyses of thermophilic composting reveal key bacterial players and their metabolic interactions.</title>
        <authorList>
            <person name="Braga L.P.P."/>
            <person name="Pereira R.V."/>
            <person name="Martins L.F."/>
            <person name="Moura L.M.S."/>
            <person name="Sanchez F.B."/>
            <person name="Patane J.S.L."/>
            <person name="da Silva A.M."/>
            <person name="Setubal J.C."/>
        </authorList>
    </citation>
    <scope>NUCLEOTIDE SEQUENCE [LARGE SCALE GENOMIC DNA]</scope>
    <source>
        <strain evidence="2">ZC4RG45</strain>
    </source>
</reference>
<evidence type="ECO:0000313" key="2">
    <source>
        <dbReference type="EMBL" id="MFO7193822.1"/>
    </source>
</evidence>
<feature type="region of interest" description="Disordered" evidence="1">
    <location>
        <begin position="1"/>
        <end position="25"/>
    </location>
</feature>
<evidence type="ECO:0000256" key="1">
    <source>
        <dbReference type="SAM" id="MobiDB-lite"/>
    </source>
</evidence>
<dbReference type="AlphaFoldDB" id="A0ABD6FIS5"/>
<proteinExistence type="predicted"/>